<dbReference type="InterPro" id="IPR048647">
    <property type="entry name" value="RlmA_N"/>
</dbReference>
<proteinExistence type="predicted"/>
<dbReference type="Proteomes" id="UP000287101">
    <property type="component" value="Unassembled WGS sequence"/>
</dbReference>
<feature type="binding site" evidence="2">
    <location>
        <position position="192"/>
    </location>
    <ligand>
        <name>S-adenosyl-L-methionine</name>
        <dbReference type="ChEBI" id="CHEBI:59789"/>
    </ligand>
</feature>
<dbReference type="PANTHER" id="PTHR43591">
    <property type="entry name" value="METHYLTRANSFERASE"/>
    <property type="match status" value="1"/>
</dbReference>
<sequence length="281" mass="32269">MLKKIDQGKQFLEEHGDLFSCPKCRKAMINKDYSLICRKQHRFDLAKKGTINFINHQIKTDYDKEMLSHRQKMIQIGLYEPLIQRILEASQDVSVESVVDIGCGEGSFLKELTDKGLEGTKIGFDISKDGVALATSQDIDAFWCVADITTLPFATHSMTHLLNIFSPSHYEEFRRVLKPGGRLIKVVPEENYLKEMREVFYQDDKEKQTYSNEKVVTKFKEEMTLISQERLTYQVPVPTERQEDLLAMSPLKWGASPESLKKAQETPIEFITVDVLVLIGE</sequence>
<dbReference type="OrthoDB" id="5522265at2"/>
<keyword evidence="2" id="KW-0949">S-adenosyl-L-methionine</keyword>
<reference evidence="5 6" key="1">
    <citation type="submission" date="2017-05" db="EMBL/GenBank/DDBJ databases">
        <title>Vagococcus spp. assemblies.</title>
        <authorList>
            <person name="Gulvik C.A."/>
        </authorList>
    </citation>
    <scope>NUCLEOTIDE SEQUENCE [LARGE SCALE GENOMIC DNA]</scope>
    <source>
        <strain evidence="5 6">CCUG 41755</strain>
    </source>
</reference>
<dbReference type="InterPro" id="IPR016718">
    <property type="entry name" value="rRNA_m1G-MeTrfase_A_prd"/>
</dbReference>
<evidence type="ECO:0000256" key="2">
    <source>
        <dbReference type="PIRSR" id="PIRSR018249-2"/>
    </source>
</evidence>
<dbReference type="GO" id="GO:0032259">
    <property type="term" value="P:methylation"/>
    <property type="evidence" value="ECO:0007669"/>
    <property type="project" value="UniProtKB-KW"/>
</dbReference>
<organism evidence="5 6">
    <name type="scientific">Vagococcus fessus</name>
    <dbReference type="NCBI Taxonomy" id="120370"/>
    <lineage>
        <taxon>Bacteria</taxon>
        <taxon>Bacillati</taxon>
        <taxon>Bacillota</taxon>
        <taxon>Bacilli</taxon>
        <taxon>Lactobacillales</taxon>
        <taxon>Enterococcaceae</taxon>
        <taxon>Vagococcus</taxon>
    </lineage>
</organism>
<dbReference type="GO" id="GO:0008757">
    <property type="term" value="F:S-adenosylmethionine-dependent methyltransferase activity"/>
    <property type="evidence" value="ECO:0007669"/>
    <property type="project" value="InterPro"/>
</dbReference>
<feature type="binding site" evidence="2">
    <location>
        <begin position="105"/>
        <end position="106"/>
    </location>
    <ligand>
        <name>S-adenosyl-L-methionine</name>
        <dbReference type="ChEBI" id="CHEBI:59789"/>
    </ligand>
</feature>
<dbReference type="EMBL" id="NGJY01000002">
    <property type="protein sequence ID" value="RSU03718.1"/>
    <property type="molecule type" value="Genomic_DNA"/>
</dbReference>
<evidence type="ECO:0000313" key="6">
    <source>
        <dbReference type="Proteomes" id="UP000287101"/>
    </source>
</evidence>
<feature type="domain" description="Methyltransferase type 11" evidence="3">
    <location>
        <begin position="99"/>
        <end position="184"/>
    </location>
</feature>
<dbReference type="PIRSF" id="PIRSF018249">
    <property type="entry name" value="MyrA_prd"/>
    <property type="match status" value="1"/>
</dbReference>
<dbReference type="PANTHER" id="PTHR43591:SF24">
    <property type="entry name" value="2-METHOXY-6-POLYPRENYL-1,4-BENZOQUINOL METHYLASE, MITOCHONDRIAL"/>
    <property type="match status" value="1"/>
</dbReference>
<name>A0A430A9F1_9ENTE</name>
<dbReference type="Gene3D" id="3.40.50.150">
    <property type="entry name" value="Vaccinia Virus protein VP39"/>
    <property type="match status" value="1"/>
</dbReference>
<dbReference type="RefSeq" id="WP_126831927.1">
    <property type="nucleotide sequence ID" value="NZ_CBCRYB010000001.1"/>
</dbReference>
<dbReference type="Pfam" id="PF21302">
    <property type="entry name" value="Zn_ribbon_RlmA"/>
    <property type="match status" value="1"/>
</dbReference>
<gene>
    <name evidence="5" type="ORF">CBF31_06405</name>
</gene>
<protein>
    <submittedName>
        <fullName evidence="5">50S rRNA methyltransferase</fullName>
    </submittedName>
</protein>
<evidence type="ECO:0000256" key="1">
    <source>
        <dbReference type="PIRSR" id="PIRSR018249-1"/>
    </source>
</evidence>
<feature type="binding site" evidence="1">
    <location>
        <position position="41"/>
    </location>
    <ligand>
        <name>Zn(2+)</name>
        <dbReference type="ChEBI" id="CHEBI:29105"/>
    </ligand>
</feature>
<keyword evidence="5" id="KW-0808">Transferase</keyword>
<keyword evidence="1" id="KW-0862">Zinc</keyword>
<dbReference type="Pfam" id="PF08241">
    <property type="entry name" value="Methyltransf_11"/>
    <property type="match status" value="1"/>
</dbReference>
<accession>A0A430A9F1</accession>
<comment type="caution">
    <text evidence="5">The sequence shown here is derived from an EMBL/GenBank/DDBJ whole genome shotgun (WGS) entry which is preliminary data.</text>
</comment>
<feature type="binding site" evidence="1">
    <location>
        <position position="37"/>
    </location>
    <ligand>
        <name>Zn(2+)</name>
        <dbReference type="ChEBI" id="CHEBI:29105"/>
    </ligand>
</feature>
<feature type="binding site" evidence="2">
    <location>
        <position position="79"/>
    </location>
    <ligand>
        <name>S-adenosyl-L-methionine</name>
        <dbReference type="ChEBI" id="CHEBI:59789"/>
    </ligand>
</feature>
<keyword evidence="1" id="KW-0479">Metal-binding</keyword>
<feature type="domain" description="23S rRNA (guanine(745)-N(1))-methyltransferase N-terminal" evidence="4">
    <location>
        <begin position="19"/>
        <end position="58"/>
    </location>
</feature>
<feature type="binding site" evidence="1">
    <location>
        <position position="24"/>
    </location>
    <ligand>
        <name>Zn(2+)</name>
        <dbReference type="ChEBI" id="CHEBI:29105"/>
    </ligand>
</feature>
<evidence type="ECO:0000259" key="4">
    <source>
        <dbReference type="Pfam" id="PF21302"/>
    </source>
</evidence>
<dbReference type="GO" id="GO:0046872">
    <property type="term" value="F:metal ion binding"/>
    <property type="evidence" value="ECO:0007669"/>
    <property type="project" value="UniProtKB-KW"/>
</dbReference>
<dbReference type="CDD" id="cd02440">
    <property type="entry name" value="AdoMet_MTases"/>
    <property type="match status" value="1"/>
</dbReference>
<keyword evidence="6" id="KW-1185">Reference proteome</keyword>
<feature type="binding site" evidence="1">
    <location>
        <position position="21"/>
    </location>
    <ligand>
        <name>Zn(2+)</name>
        <dbReference type="ChEBI" id="CHEBI:29105"/>
    </ligand>
</feature>
<keyword evidence="5" id="KW-0489">Methyltransferase</keyword>
<evidence type="ECO:0000313" key="5">
    <source>
        <dbReference type="EMBL" id="RSU03718.1"/>
    </source>
</evidence>
<evidence type="ECO:0000259" key="3">
    <source>
        <dbReference type="Pfam" id="PF08241"/>
    </source>
</evidence>
<dbReference type="SUPFAM" id="SSF53335">
    <property type="entry name" value="S-adenosyl-L-methionine-dependent methyltransferases"/>
    <property type="match status" value="1"/>
</dbReference>
<dbReference type="InterPro" id="IPR013216">
    <property type="entry name" value="Methyltransf_11"/>
</dbReference>
<dbReference type="InterPro" id="IPR029063">
    <property type="entry name" value="SAM-dependent_MTases_sf"/>
</dbReference>
<dbReference type="AlphaFoldDB" id="A0A430A9F1"/>